<dbReference type="EMBL" id="FWDO01000005">
    <property type="protein sequence ID" value="SLM19212.1"/>
    <property type="molecule type" value="Genomic_DNA"/>
</dbReference>
<accession>A0A3P3XSE5</accession>
<organism evidence="1">
    <name type="scientific">uncultured spirochete</name>
    <dbReference type="NCBI Taxonomy" id="156406"/>
    <lineage>
        <taxon>Bacteria</taxon>
        <taxon>Pseudomonadati</taxon>
        <taxon>Spirochaetota</taxon>
        <taxon>Spirochaetia</taxon>
        <taxon>Spirochaetales</taxon>
        <taxon>environmental samples</taxon>
    </lineage>
</organism>
<name>A0A3P3XSE5_9SPIR</name>
<sequence>MTDSQVLMASRTVDPRRLEFDEEDFIAFAAPFLRHGWRLAAGHNSYNHYLRVGEKPYYSHAVLLFRMNYGVVQYRILDDDQNGANSIPKKITIQTKDERDKYYNGYSCGYLFAHFATVFPGVKPVKGEQQLYGIEPDGKGEKWPEDDVSEETITKVIAGGRKYAESNFEA</sequence>
<proteinExistence type="predicted"/>
<protein>
    <submittedName>
        <fullName evidence="1">Uncharacterized protein</fullName>
    </submittedName>
</protein>
<evidence type="ECO:0000313" key="1">
    <source>
        <dbReference type="EMBL" id="SLM19212.1"/>
    </source>
</evidence>
<dbReference type="AlphaFoldDB" id="A0A3P3XSE5"/>
<reference evidence="1" key="1">
    <citation type="submission" date="2017-02" db="EMBL/GenBank/DDBJ databases">
        <authorList>
            <person name="Regsiter A."/>
            <person name="William W."/>
        </authorList>
    </citation>
    <scope>NUCLEOTIDE SEQUENCE</scope>
    <source>
        <strain evidence="1">BdmA 4</strain>
    </source>
</reference>
<gene>
    <name evidence="1" type="ORF">SPIRO4BDMA_50727</name>
</gene>